<dbReference type="GO" id="GO:0007018">
    <property type="term" value="P:microtubule-based movement"/>
    <property type="evidence" value="ECO:0007669"/>
    <property type="project" value="TreeGrafter"/>
</dbReference>
<evidence type="ECO:0000313" key="2">
    <source>
        <dbReference type="EMBL" id="KAJ7328214.1"/>
    </source>
</evidence>
<dbReference type="GO" id="GO:0005737">
    <property type="term" value="C:cytoplasm"/>
    <property type="evidence" value="ECO:0007669"/>
    <property type="project" value="TreeGrafter"/>
</dbReference>
<organism evidence="2 3">
    <name type="scientific">Desmophyllum pertusum</name>
    <dbReference type="NCBI Taxonomy" id="174260"/>
    <lineage>
        <taxon>Eukaryota</taxon>
        <taxon>Metazoa</taxon>
        <taxon>Cnidaria</taxon>
        <taxon>Anthozoa</taxon>
        <taxon>Hexacorallia</taxon>
        <taxon>Scleractinia</taxon>
        <taxon>Caryophylliina</taxon>
        <taxon>Caryophylliidae</taxon>
        <taxon>Desmophyllum</taxon>
    </lineage>
</organism>
<accession>A0A9W9YA95</accession>
<dbReference type="GO" id="GO:0005868">
    <property type="term" value="C:cytoplasmic dynein complex"/>
    <property type="evidence" value="ECO:0007669"/>
    <property type="project" value="TreeGrafter"/>
</dbReference>
<dbReference type="PANTHER" id="PTHR21255">
    <property type="entry name" value="T-COMPLEX-ASSOCIATED-TESTIS-EXPRESSED 1/ DYNEIN LIGHT CHAIN"/>
    <property type="match status" value="1"/>
</dbReference>
<keyword evidence="3" id="KW-1185">Reference proteome</keyword>
<name>A0A9W9YA95_9CNID</name>
<dbReference type="GO" id="GO:0045505">
    <property type="term" value="F:dynein intermediate chain binding"/>
    <property type="evidence" value="ECO:0007669"/>
    <property type="project" value="TreeGrafter"/>
</dbReference>
<evidence type="ECO:0000256" key="1">
    <source>
        <dbReference type="ARBA" id="ARBA00005361"/>
    </source>
</evidence>
<reference evidence="2" key="1">
    <citation type="submission" date="2023-01" db="EMBL/GenBank/DDBJ databases">
        <title>Genome assembly of the deep-sea coral Lophelia pertusa.</title>
        <authorList>
            <person name="Herrera S."/>
            <person name="Cordes E."/>
        </authorList>
    </citation>
    <scope>NUCLEOTIDE SEQUENCE</scope>
    <source>
        <strain evidence="2">USNM1676648</strain>
        <tissue evidence="2">Polyp</tissue>
    </source>
</reference>
<dbReference type="EMBL" id="MU827797">
    <property type="protein sequence ID" value="KAJ7328214.1"/>
    <property type="molecule type" value="Genomic_DNA"/>
</dbReference>
<protein>
    <submittedName>
        <fullName evidence="2">Uncharacterized protein</fullName>
    </submittedName>
</protein>
<dbReference type="Pfam" id="PF03645">
    <property type="entry name" value="Tctex-1"/>
    <property type="match status" value="1"/>
</dbReference>
<comment type="caution">
    <text evidence="2">The sequence shown here is derived from an EMBL/GenBank/DDBJ whole genome shotgun (WGS) entry which is preliminary data.</text>
</comment>
<sequence length="172" mass="19148">MFGAGGKFRHQHSGIFEKSLRCDSTQNAAKPQKAQWTDEAGKFNPPFGMETQQHGVTELTEGQGKHNVFCAHDIKKIMDDLLQEKLSTQSYDANICRVLCTSLSEDIKSRVKNLGMERFRLICCVSIGSNSGQGILMASRFLWNECKDNFSTSSFQNASLFAVAIVFGVLKE</sequence>
<evidence type="ECO:0000313" key="3">
    <source>
        <dbReference type="Proteomes" id="UP001163046"/>
    </source>
</evidence>
<dbReference type="AlphaFoldDB" id="A0A9W9YA95"/>
<dbReference type="OrthoDB" id="10248487at2759"/>
<comment type="similarity">
    <text evidence="1">Belongs to the dynein light chain Tctex-type family.</text>
</comment>
<dbReference type="Proteomes" id="UP001163046">
    <property type="component" value="Unassembled WGS sequence"/>
</dbReference>
<dbReference type="InterPro" id="IPR005334">
    <property type="entry name" value="Tctex-1-like"/>
</dbReference>
<proteinExistence type="inferred from homology"/>
<gene>
    <name evidence="2" type="ORF">OS493_025094</name>
</gene>
<dbReference type="InterPro" id="IPR038586">
    <property type="entry name" value="Tctex-1-like_sf"/>
</dbReference>
<dbReference type="CDD" id="cd21451">
    <property type="entry name" value="DLC-like_TCTEX1D"/>
    <property type="match status" value="1"/>
</dbReference>
<dbReference type="Gene3D" id="3.30.1140.40">
    <property type="entry name" value="Tctex-1"/>
    <property type="match status" value="1"/>
</dbReference>
<dbReference type="PANTHER" id="PTHR21255:SF65">
    <property type="entry name" value="TCTEX1 DOMAIN-CONTAINING PROTEIN 2"/>
    <property type="match status" value="1"/>
</dbReference>